<dbReference type="AlphaFoldDB" id="A0A1T4XGX4"/>
<dbReference type="Proteomes" id="UP000190286">
    <property type="component" value="Unassembled WGS sequence"/>
</dbReference>
<evidence type="ECO:0000313" key="11">
    <source>
        <dbReference type="Proteomes" id="UP000190286"/>
    </source>
</evidence>
<feature type="transmembrane region" description="Helical" evidence="9">
    <location>
        <begin position="208"/>
        <end position="237"/>
    </location>
</feature>
<keyword evidence="5" id="KW-0598">Phosphotransferase system</keyword>
<feature type="transmembrane region" description="Helical" evidence="9">
    <location>
        <begin position="144"/>
        <end position="163"/>
    </location>
</feature>
<comment type="subcellular location">
    <subcellularLocation>
        <location evidence="1">Cell membrane</location>
        <topology evidence="1">Multi-pass membrane protein</topology>
    </subcellularLocation>
</comment>
<feature type="transmembrane region" description="Helical" evidence="9">
    <location>
        <begin position="29"/>
        <end position="48"/>
    </location>
</feature>
<dbReference type="Pfam" id="PF03609">
    <property type="entry name" value="EII-Sor"/>
    <property type="match status" value="1"/>
</dbReference>
<name>A0A1T4XGX4_9FIRM</name>
<dbReference type="PANTHER" id="PTHR32502">
    <property type="entry name" value="N-ACETYLGALACTOSAMINE PERMEASE II COMPONENT-RELATED"/>
    <property type="match status" value="1"/>
</dbReference>
<keyword evidence="2" id="KW-0813">Transport</keyword>
<evidence type="ECO:0000256" key="3">
    <source>
        <dbReference type="ARBA" id="ARBA00022475"/>
    </source>
</evidence>
<accession>A0A1T4XGX4</accession>
<dbReference type="RefSeq" id="WP_078784769.1">
    <property type="nucleotide sequence ID" value="NZ_CBCTSN010000007.1"/>
</dbReference>
<evidence type="ECO:0000256" key="9">
    <source>
        <dbReference type="SAM" id="Phobius"/>
    </source>
</evidence>
<evidence type="ECO:0000256" key="1">
    <source>
        <dbReference type="ARBA" id="ARBA00004651"/>
    </source>
</evidence>
<dbReference type="STRING" id="745368.SAMN02745178_01854"/>
<dbReference type="GeneID" id="93338311"/>
<dbReference type="GO" id="GO:0005886">
    <property type="term" value="C:plasma membrane"/>
    <property type="evidence" value="ECO:0007669"/>
    <property type="project" value="UniProtKB-SubCell"/>
</dbReference>
<keyword evidence="3" id="KW-1003">Cell membrane</keyword>
<evidence type="ECO:0000256" key="8">
    <source>
        <dbReference type="ARBA" id="ARBA00023136"/>
    </source>
</evidence>
<keyword evidence="4" id="KW-0762">Sugar transport</keyword>
<sequence>MQITLVQGLLIALLVFICAIDKHMETFMWFRPLVVAFFTGIILGDVRLGMQAGAVAELSYLGLLTVGGTVPPDPLFAGLMTTVLAYTTGCDVNTALGLAVPFALIGQWINTGTNTFYAGFLPKVDKCAAAGDEKGIAKVMYTGWILYAAMFALAAFLSTYALQSGISAFVAAFPEWLVHGFEVAGGLMPAVGLALLLVVMLKKENAAYLLAGFVIMVITNCQNILPIAVIAGCIAYVNFTRDMETAKLTAASAATAAQEGDFEDGI</sequence>
<protein>
    <submittedName>
        <fullName evidence="10">PTS system, galactosamine-specific IIC component</fullName>
    </submittedName>
</protein>
<dbReference type="InterPro" id="IPR050303">
    <property type="entry name" value="GatZ_KbaZ_carbometab"/>
</dbReference>
<evidence type="ECO:0000256" key="7">
    <source>
        <dbReference type="ARBA" id="ARBA00022989"/>
    </source>
</evidence>
<evidence type="ECO:0000256" key="2">
    <source>
        <dbReference type="ARBA" id="ARBA00022448"/>
    </source>
</evidence>
<keyword evidence="6 9" id="KW-0812">Transmembrane</keyword>
<proteinExistence type="predicted"/>
<evidence type="ECO:0000256" key="5">
    <source>
        <dbReference type="ARBA" id="ARBA00022683"/>
    </source>
</evidence>
<dbReference type="PROSITE" id="PS51106">
    <property type="entry name" value="PTS_EIIC_TYPE_4"/>
    <property type="match status" value="1"/>
</dbReference>
<keyword evidence="11" id="KW-1185">Reference proteome</keyword>
<feature type="transmembrane region" description="Helical" evidence="9">
    <location>
        <begin position="183"/>
        <end position="201"/>
    </location>
</feature>
<dbReference type="PANTHER" id="PTHR32502:SF8">
    <property type="entry name" value="N-ACETYLGALACTOSAMINE PERMEASE IIC COMPONENT 1"/>
    <property type="match status" value="1"/>
</dbReference>
<evidence type="ECO:0000313" key="10">
    <source>
        <dbReference type="EMBL" id="SKA88667.1"/>
    </source>
</evidence>
<dbReference type="InterPro" id="IPR004700">
    <property type="entry name" value="PTS_IIC_man"/>
</dbReference>
<dbReference type="EMBL" id="FUYF01000010">
    <property type="protein sequence ID" value="SKA88667.1"/>
    <property type="molecule type" value="Genomic_DNA"/>
</dbReference>
<gene>
    <name evidence="10" type="ORF">SAMN02745178_01854</name>
</gene>
<keyword evidence="7 9" id="KW-1133">Transmembrane helix</keyword>
<evidence type="ECO:0000256" key="4">
    <source>
        <dbReference type="ARBA" id="ARBA00022597"/>
    </source>
</evidence>
<dbReference type="GO" id="GO:0009401">
    <property type="term" value="P:phosphoenolpyruvate-dependent sugar phosphotransferase system"/>
    <property type="evidence" value="ECO:0007669"/>
    <property type="project" value="UniProtKB-KW"/>
</dbReference>
<keyword evidence="8 9" id="KW-0472">Membrane</keyword>
<dbReference type="OrthoDB" id="9815089at2"/>
<evidence type="ECO:0000256" key="6">
    <source>
        <dbReference type="ARBA" id="ARBA00022692"/>
    </source>
</evidence>
<reference evidence="10 11" key="1">
    <citation type="submission" date="2017-02" db="EMBL/GenBank/DDBJ databases">
        <authorList>
            <person name="Peterson S.W."/>
        </authorList>
    </citation>
    <scope>NUCLEOTIDE SEQUENCE [LARGE SCALE GENOMIC DNA]</scope>
    <source>
        <strain evidence="10 11">ATCC 27749</strain>
    </source>
</reference>
<organism evidence="10 11">
    <name type="scientific">Gemmiger formicilis</name>
    <dbReference type="NCBI Taxonomy" id="745368"/>
    <lineage>
        <taxon>Bacteria</taxon>
        <taxon>Bacillati</taxon>
        <taxon>Bacillota</taxon>
        <taxon>Clostridia</taxon>
        <taxon>Eubacteriales</taxon>
        <taxon>Gemmiger</taxon>
    </lineage>
</organism>